<dbReference type="Proteomes" id="UP000663828">
    <property type="component" value="Unassembled WGS sequence"/>
</dbReference>
<dbReference type="InterPro" id="IPR031106">
    <property type="entry name" value="C/EBP"/>
</dbReference>
<dbReference type="GO" id="GO:0000981">
    <property type="term" value="F:DNA-binding transcription factor activity, RNA polymerase II-specific"/>
    <property type="evidence" value="ECO:0007669"/>
    <property type="project" value="TreeGrafter"/>
</dbReference>
<dbReference type="EMBL" id="CAJNOJ010000073">
    <property type="protein sequence ID" value="CAF1037748.1"/>
    <property type="molecule type" value="Genomic_DNA"/>
</dbReference>
<dbReference type="InterPro" id="IPR004827">
    <property type="entry name" value="bZIP"/>
</dbReference>
<dbReference type="GO" id="GO:0006351">
    <property type="term" value="P:DNA-templated transcription"/>
    <property type="evidence" value="ECO:0007669"/>
    <property type="project" value="InterPro"/>
</dbReference>
<proteinExistence type="predicted"/>
<feature type="domain" description="BZIP" evidence="1">
    <location>
        <begin position="142"/>
        <end position="200"/>
    </location>
</feature>
<protein>
    <recommendedName>
        <fullName evidence="1">BZIP domain-containing protein</fullName>
    </recommendedName>
</protein>
<dbReference type="GO" id="GO:0000978">
    <property type="term" value="F:RNA polymerase II cis-regulatory region sequence-specific DNA binding"/>
    <property type="evidence" value="ECO:0007669"/>
    <property type="project" value="TreeGrafter"/>
</dbReference>
<keyword evidence="4" id="KW-1185">Reference proteome</keyword>
<dbReference type="OrthoDB" id="10032067at2759"/>
<dbReference type="PANTHER" id="PTHR23334:SF20">
    <property type="entry name" value="BASIC LEUCINE ZIPPER 24"/>
    <property type="match status" value="1"/>
</dbReference>
<dbReference type="AlphaFoldDB" id="A0A815QWC5"/>
<reference evidence="3" key="1">
    <citation type="submission" date="2021-02" db="EMBL/GenBank/DDBJ databases">
        <authorList>
            <person name="Nowell W R."/>
        </authorList>
    </citation>
    <scope>NUCLEOTIDE SEQUENCE</scope>
</reference>
<dbReference type="Proteomes" id="UP000663852">
    <property type="component" value="Unassembled WGS sequence"/>
</dbReference>
<dbReference type="Gene3D" id="1.20.5.170">
    <property type="match status" value="1"/>
</dbReference>
<evidence type="ECO:0000313" key="2">
    <source>
        <dbReference type="EMBL" id="CAF1037748.1"/>
    </source>
</evidence>
<organism evidence="3 4">
    <name type="scientific">Adineta ricciae</name>
    <name type="common">Rotifer</name>
    <dbReference type="NCBI Taxonomy" id="249248"/>
    <lineage>
        <taxon>Eukaryota</taxon>
        <taxon>Metazoa</taxon>
        <taxon>Spiralia</taxon>
        <taxon>Gnathifera</taxon>
        <taxon>Rotifera</taxon>
        <taxon>Eurotatoria</taxon>
        <taxon>Bdelloidea</taxon>
        <taxon>Adinetida</taxon>
        <taxon>Adinetidae</taxon>
        <taxon>Adineta</taxon>
    </lineage>
</organism>
<dbReference type="PANTHER" id="PTHR23334">
    <property type="entry name" value="CCAAT/ENHANCER BINDING PROTEIN"/>
    <property type="match status" value="1"/>
</dbReference>
<dbReference type="InterPro" id="IPR046347">
    <property type="entry name" value="bZIP_sf"/>
</dbReference>
<name>A0A815QWC5_ADIRI</name>
<comment type="caution">
    <text evidence="3">The sequence shown here is derived from an EMBL/GenBank/DDBJ whole genome shotgun (WGS) entry which is preliminary data.</text>
</comment>
<evidence type="ECO:0000259" key="1">
    <source>
        <dbReference type="PROSITE" id="PS50217"/>
    </source>
</evidence>
<accession>A0A815QWC5</accession>
<dbReference type="Pfam" id="PF07716">
    <property type="entry name" value="bZIP_2"/>
    <property type="match status" value="1"/>
</dbReference>
<gene>
    <name evidence="2" type="ORF">EDS130_LOCUS16759</name>
    <name evidence="3" type="ORF">XAT740_LOCUS37873</name>
</gene>
<sequence>MSSTPQMINTGRLPSETNSTFQAINLLADDSYTEASFDLLSSNLNILGDSEFLETLDNVDLNDPEFNKFLGDFSKDNLLAELPNSTTDPYTYQYDSMRMPPSEATNSDTISSLDSVSDESRSNIASVSQWTRFGNKKVLKYTEEYQRRRLNNNRAVQKNREKAKETKRTRDLRLAILLEENQRLISTVDSLAKEIGLLKSVCEANSLKLPISKTQSNRLH</sequence>
<dbReference type="EMBL" id="CAJNOR010004027">
    <property type="protein sequence ID" value="CAF1469179.1"/>
    <property type="molecule type" value="Genomic_DNA"/>
</dbReference>
<evidence type="ECO:0000313" key="3">
    <source>
        <dbReference type="EMBL" id="CAF1469179.1"/>
    </source>
</evidence>
<dbReference type="PROSITE" id="PS50217">
    <property type="entry name" value="BZIP"/>
    <property type="match status" value="1"/>
</dbReference>
<dbReference type="SUPFAM" id="SSF57959">
    <property type="entry name" value="Leucine zipper domain"/>
    <property type="match status" value="1"/>
</dbReference>
<evidence type="ECO:0000313" key="4">
    <source>
        <dbReference type="Proteomes" id="UP000663828"/>
    </source>
</evidence>